<name>A0A381PDP7_9ZZZZ</name>
<dbReference type="PROSITE" id="PS50935">
    <property type="entry name" value="SSB"/>
    <property type="match status" value="1"/>
</dbReference>
<accession>A0A381PDP7</accession>
<evidence type="ECO:0000313" key="2">
    <source>
        <dbReference type="EMBL" id="SUZ65122.1"/>
    </source>
</evidence>
<organism evidence="2">
    <name type="scientific">marine metagenome</name>
    <dbReference type="NCBI Taxonomy" id="408172"/>
    <lineage>
        <taxon>unclassified sequences</taxon>
        <taxon>metagenomes</taxon>
        <taxon>ecological metagenomes</taxon>
    </lineage>
</organism>
<protein>
    <recommendedName>
        <fullName evidence="3">Single-stranded DNA-binding protein</fullName>
    </recommendedName>
</protein>
<proteinExistence type="predicted"/>
<dbReference type="Gene3D" id="2.40.50.140">
    <property type="entry name" value="Nucleic acid-binding proteins"/>
    <property type="match status" value="1"/>
</dbReference>
<dbReference type="GO" id="GO:0003697">
    <property type="term" value="F:single-stranded DNA binding"/>
    <property type="evidence" value="ECO:0007669"/>
    <property type="project" value="InterPro"/>
</dbReference>
<feature type="non-terminal residue" evidence="2">
    <location>
        <position position="1"/>
    </location>
</feature>
<dbReference type="InterPro" id="IPR000424">
    <property type="entry name" value="Primosome_PriB/ssb"/>
</dbReference>
<gene>
    <name evidence="2" type="ORF">METZ01_LOCUS17976</name>
</gene>
<dbReference type="EMBL" id="UINC01000950">
    <property type="protein sequence ID" value="SUZ65122.1"/>
    <property type="molecule type" value="Genomic_DNA"/>
</dbReference>
<evidence type="ECO:0008006" key="3">
    <source>
        <dbReference type="Google" id="ProtNLM"/>
    </source>
</evidence>
<dbReference type="AlphaFoldDB" id="A0A381PDP7"/>
<sequence length="49" mass="5580">VKKGDRIYVEGRLEYDAHEREGIRIPTVDVSVRELVLLTAREAEVQVAT</sequence>
<dbReference type="SUPFAM" id="SSF50249">
    <property type="entry name" value="Nucleic acid-binding proteins"/>
    <property type="match status" value="1"/>
</dbReference>
<reference evidence="2" key="1">
    <citation type="submission" date="2018-05" db="EMBL/GenBank/DDBJ databases">
        <authorList>
            <person name="Lanie J.A."/>
            <person name="Ng W.-L."/>
            <person name="Kazmierczak K.M."/>
            <person name="Andrzejewski T.M."/>
            <person name="Davidsen T.M."/>
            <person name="Wayne K.J."/>
            <person name="Tettelin H."/>
            <person name="Glass J.I."/>
            <person name="Rusch D."/>
            <person name="Podicherti R."/>
            <person name="Tsui H.-C.T."/>
            <person name="Winkler M.E."/>
        </authorList>
    </citation>
    <scope>NUCLEOTIDE SEQUENCE</scope>
</reference>
<dbReference type="InterPro" id="IPR012340">
    <property type="entry name" value="NA-bd_OB-fold"/>
</dbReference>
<keyword evidence="1" id="KW-0238">DNA-binding</keyword>
<evidence type="ECO:0000256" key="1">
    <source>
        <dbReference type="ARBA" id="ARBA00023125"/>
    </source>
</evidence>